<protein>
    <submittedName>
        <fullName evidence="2">Uncharacterized protein</fullName>
    </submittedName>
</protein>
<sequence length="408" mass="44103">MEDAPSDAQLDALFGAALDLDALETPSAAEDRRAQRFRAGFKHARATYRPKIDDEAWFFAEGVTDDPVAVETARSMDAKTSQQLQACLMYLYYRKRYDGAYRWACALLRRLHALPDTPDLNWLAAGTVPRAPSQTKLAKSLNGSSVARESLDIALRCLLHTHPPDAPWMWTDVDRSVVLAAFHKVRVDPDACKGLLVDGTVDEEAAKRCLVRRVLTQWTPLPGLAMSLGEVCLRSGYARGAIEALALVLGVRGTQWRALALTARACALYVDETHNAALRTLAHACLACALQVCTPTRRVLLARAVLAGELIPQALLPAPVPTQAAAQPSDAAQDAALLRTLAPTLMSEAAAVAIVHCALRRRGGVTALALRLPSYLHSAHELLAGRDTPWTADDDDAAADAPRSVKTL</sequence>
<organism evidence="2 3">
    <name type="scientific">Malassezia furfur</name>
    <name type="common">Pityriasis versicolor infection agent</name>
    <name type="synonym">Pityrosporum furfur</name>
    <dbReference type="NCBI Taxonomy" id="55194"/>
    <lineage>
        <taxon>Eukaryota</taxon>
        <taxon>Fungi</taxon>
        <taxon>Dikarya</taxon>
        <taxon>Basidiomycota</taxon>
        <taxon>Ustilaginomycotina</taxon>
        <taxon>Malasseziomycetes</taxon>
        <taxon>Malasseziales</taxon>
        <taxon>Malasseziaceae</taxon>
        <taxon>Malassezia</taxon>
    </lineage>
</organism>
<evidence type="ECO:0000313" key="2">
    <source>
        <dbReference type="EMBL" id="WFD47640.1"/>
    </source>
</evidence>
<proteinExistence type="predicted"/>
<name>A0ABY8ESB0_MALFU</name>
<accession>A0ABY8ESB0</accession>
<keyword evidence="3" id="KW-1185">Reference proteome</keyword>
<reference evidence="2 3" key="1">
    <citation type="journal article" date="2020" name="Elife">
        <title>Loss of centromere function drives karyotype evolution in closely related Malassezia species.</title>
        <authorList>
            <person name="Sankaranarayanan S.R."/>
            <person name="Ianiri G."/>
            <person name="Coelho M.A."/>
            <person name="Reza M.H."/>
            <person name="Thimmappa B.C."/>
            <person name="Ganguly P."/>
            <person name="Vadnala R.N."/>
            <person name="Sun S."/>
            <person name="Siddharthan R."/>
            <person name="Tellgren-Roth C."/>
            <person name="Dawson T.L."/>
            <person name="Heitman J."/>
            <person name="Sanyal K."/>
        </authorList>
    </citation>
    <scope>NUCLEOTIDE SEQUENCE [LARGE SCALE GENOMIC DNA]</scope>
    <source>
        <strain evidence="2">CBS14141</strain>
    </source>
</reference>
<gene>
    <name evidence="2" type="ORF">GLX27_002292</name>
</gene>
<feature type="region of interest" description="Disordered" evidence="1">
    <location>
        <begin position="387"/>
        <end position="408"/>
    </location>
</feature>
<evidence type="ECO:0000256" key="1">
    <source>
        <dbReference type="SAM" id="MobiDB-lite"/>
    </source>
</evidence>
<dbReference type="Proteomes" id="UP000818624">
    <property type="component" value="Chromosome 2"/>
</dbReference>
<evidence type="ECO:0000313" key="3">
    <source>
        <dbReference type="Proteomes" id="UP000818624"/>
    </source>
</evidence>
<dbReference type="EMBL" id="CP046235">
    <property type="protein sequence ID" value="WFD47640.1"/>
    <property type="molecule type" value="Genomic_DNA"/>
</dbReference>